<organism evidence="1 2">
    <name type="scientific">Christensenella minuta</name>
    <dbReference type="NCBI Taxonomy" id="626937"/>
    <lineage>
        <taxon>Bacteria</taxon>
        <taxon>Bacillati</taxon>
        <taxon>Bacillota</taxon>
        <taxon>Clostridia</taxon>
        <taxon>Christensenellales</taxon>
        <taxon>Christensenellaceae</taxon>
        <taxon>Christensenella</taxon>
    </lineage>
</organism>
<dbReference type="RefSeq" id="WP_066523677.1">
    <property type="nucleotide sequence ID" value="NZ_CABMOF010000027.1"/>
</dbReference>
<dbReference type="NCBIfam" id="TIGR01725">
    <property type="entry name" value="phge_HK97_gp10"/>
    <property type="match status" value="1"/>
</dbReference>
<dbReference type="STRING" id="626937.HMPREF3293_00198"/>
<reference evidence="1 2" key="1">
    <citation type="submission" date="2016-02" db="EMBL/GenBank/DDBJ databases">
        <authorList>
            <person name="Wen L."/>
            <person name="He K."/>
            <person name="Yang H."/>
        </authorList>
    </citation>
    <scope>NUCLEOTIDE SEQUENCE [LARGE SCALE GENOMIC DNA]</scope>
    <source>
        <strain evidence="1 2">DSM 22607</strain>
    </source>
</reference>
<dbReference type="EMBL" id="LSZW01000019">
    <property type="protein sequence ID" value="KXK66942.1"/>
    <property type="molecule type" value="Genomic_DNA"/>
</dbReference>
<name>A0A136Q8F4_9FIRM</name>
<proteinExistence type="predicted"/>
<dbReference type="OrthoDB" id="4457835at2"/>
<sequence length="143" mass="15910">MAKTEVDASEVLRNFENFVKKALPDAIKDGLEQACLVVENAAKNNCPADKGTLRASITHVVEENGENLEGYVGSGIDYAPYIHQGTGLFAIDGNGRKNVPWRYQDEKGEWHTTEGQRPNPFISDAIEQNRAKIINCFKDVMKK</sequence>
<dbReference type="Proteomes" id="UP000070366">
    <property type="component" value="Unassembled WGS sequence"/>
</dbReference>
<evidence type="ECO:0000313" key="2">
    <source>
        <dbReference type="Proteomes" id="UP000070366"/>
    </source>
</evidence>
<dbReference type="AlphaFoldDB" id="A0A136Q8F4"/>
<comment type="caution">
    <text evidence="1">The sequence shown here is derived from an EMBL/GenBank/DDBJ whole genome shotgun (WGS) entry which is preliminary data.</text>
</comment>
<dbReference type="KEGG" id="cmiu:B1H56_12785"/>
<keyword evidence="2" id="KW-1185">Reference proteome</keyword>
<protein>
    <submittedName>
        <fullName evidence="1">Phage protein, HK97 gp10 family</fullName>
    </submittedName>
</protein>
<dbReference type="Pfam" id="PF04883">
    <property type="entry name" value="HK97-gp10_like"/>
    <property type="match status" value="1"/>
</dbReference>
<gene>
    <name evidence="1" type="ORF">HMPREF3293_00198</name>
</gene>
<accession>A0A136Q8F4</accession>
<evidence type="ECO:0000313" key="1">
    <source>
        <dbReference type="EMBL" id="KXK66942.1"/>
    </source>
</evidence>
<dbReference type="InterPro" id="IPR010064">
    <property type="entry name" value="HK97-gp10_tail"/>
</dbReference>
<dbReference type="KEGG" id="cmiu:B1H56_12970"/>